<dbReference type="Proteomes" id="UP000275267">
    <property type="component" value="Unassembled WGS sequence"/>
</dbReference>
<protein>
    <submittedName>
        <fullName evidence="1">Uncharacterized protein</fullName>
    </submittedName>
</protein>
<evidence type="ECO:0000313" key="2">
    <source>
        <dbReference type="Proteomes" id="UP000275267"/>
    </source>
</evidence>
<organism evidence="1 2">
    <name type="scientific">Panicum miliaceum</name>
    <name type="common">Proso millet</name>
    <name type="synonym">Broomcorn millet</name>
    <dbReference type="NCBI Taxonomy" id="4540"/>
    <lineage>
        <taxon>Eukaryota</taxon>
        <taxon>Viridiplantae</taxon>
        <taxon>Streptophyta</taxon>
        <taxon>Embryophyta</taxon>
        <taxon>Tracheophyta</taxon>
        <taxon>Spermatophyta</taxon>
        <taxon>Magnoliopsida</taxon>
        <taxon>Liliopsida</taxon>
        <taxon>Poales</taxon>
        <taxon>Poaceae</taxon>
        <taxon>PACMAD clade</taxon>
        <taxon>Panicoideae</taxon>
        <taxon>Panicodae</taxon>
        <taxon>Paniceae</taxon>
        <taxon>Panicinae</taxon>
        <taxon>Panicum</taxon>
        <taxon>Panicum sect. Panicum</taxon>
    </lineage>
</organism>
<gene>
    <name evidence="1" type="ORF">C2845_PM03G34720</name>
</gene>
<proteinExistence type="predicted"/>
<dbReference type="EMBL" id="PQIB02000002">
    <property type="protein sequence ID" value="RLN36141.1"/>
    <property type="molecule type" value="Genomic_DNA"/>
</dbReference>
<reference evidence="2" key="1">
    <citation type="journal article" date="2019" name="Nat. Commun.">
        <title>The genome of broomcorn millet.</title>
        <authorList>
            <person name="Zou C."/>
            <person name="Miki D."/>
            <person name="Li D."/>
            <person name="Tang Q."/>
            <person name="Xiao L."/>
            <person name="Rajput S."/>
            <person name="Deng P."/>
            <person name="Jia W."/>
            <person name="Huang R."/>
            <person name="Zhang M."/>
            <person name="Sun Y."/>
            <person name="Hu J."/>
            <person name="Fu X."/>
            <person name="Schnable P.S."/>
            <person name="Li F."/>
            <person name="Zhang H."/>
            <person name="Feng B."/>
            <person name="Zhu X."/>
            <person name="Liu R."/>
            <person name="Schnable J.C."/>
            <person name="Zhu J.-K."/>
            <person name="Zhang H."/>
        </authorList>
    </citation>
    <scope>NUCLEOTIDE SEQUENCE [LARGE SCALE GENOMIC DNA]</scope>
</reference>
<comment type="caution">
    <text evidence="1">The sequence shown here is derived from an EMBL/GenBank/DDBJ whole genome shotgun (WGS) entry which is preliminary data.</text>
</comment>
<keyword evidence="2" id="KW-1185">Reference proteome</keyword>
<accession>A0A3L6TCY5</accession>
<sequence>MVAIHHSPLADLSPALQRPSAVPICSKQAIIDSSLTCCPESRLASQIEDCTCTSILTGSSPDENGDAGTELDNSVPNKHETRFGRCYSEAKAACKQAREAYLLSGKLEDKLATFLISHPMRRLEEAPKDLVDKLTLNNGIAEMEAVTEQREWSEELLKGLGVSFGDLSGCYQFQF</sequence>
<name>A0A3L6TCY5_PANMI</name>
<dbReference type="AlphaFoldDB" id="A0A3L6TCY5"/>
<evidence type="ECO:0000313" key="1">
    <source>
        <dbReference type="EMBL" id="RLN36141.1"/>
    </source>
</evidence>